<feature type="compositionally biased region" description="Gly residues" evidence="4">
    <location>
        <begin position="626"/>
        <end position="639"/>
    </location>
</feature>
<feature type="region of interest" description="Disordered" evidence="4">
    <location>
        <begin position="490"/>
        <end position="639"/>
    </location>
</feature>
<feature type="compositionally biased region" description="Acidic residues" evidence="4">
    <location>
        <begin position="165"/>
        <end position="184"/>
    </location>
</feature>
<dbReference type="PANTHER" id="PTHR14369:SF0">
    <property type="entry name" value="SURFEIT LOCUS PROTEIN 6"/>
    <property type="match status" value="1"/>
</dbReference>
<dbReference type="InterPro" id="IPR007019">
    <property type="entry name" value="SURF6"/>
</dbReference>
<evidence type="ECO:0000256" key="3">
    <source>
        <dbReference type="ARBA" id="ARBA00023242"/>
    </source>
</evidence>
<evidence type="ECO:0000313" key="8">
    <source>
        <dbReference type="Proteomes" id="UP000887229"/>
    </source>
</evidence>
<dbReference type="GO" id="GO:0003677">
    <property type="term" value="F:DNA binding"/>
    <property type="evidence" value="ECO:0007669"/>
    <property type="project" value="TreeGrafter"/>
</dbReference>
<dbReference type="GeneID" id="70295176"/>
<feature type="compositionally biased region" description="Low complexity" evidence="4">
    <location>
        <begin position="319"/>
        <end position="328"/>
    </location>
</feature>
<feature type="compositionally biased region" description="Basic and acidic residues" evidence="4">
    <location>
        <begin position="522"/>
        <end position="554"/>
    </location>
</feature>
<dbReference type="EMBL" id="MU251282">
    <property type="protein sequence ID" value="KAG9250184.1"/>
    <property type="molecule type" value="Genomic_DNA"/>
</dbReference>
<dbReference type="Pfam" id="PF04935">
    <property type="entry name" value="SURF6"/>
    <property type="match status" value="1"/>
</dbReference>
<evidence type="ECO:0000259" key="5">
    <source>
        <dbReference type="Pfam" id="PF04935"/>
    </source>
</evidence>
<reference evidence="7" key="1">
    <citation type="journal article" date="2021" name="IMA Fungus">
        <title>Genomic characterization of three marine fungi, including Emericellopsis atlantica sp. nov. with signatures of a generalist lifestyle and marine biomass degradation.</title>
        <authorList>
            <person name="Hagestad O.C."/>
            <person name="Hou L."/>
            <person name="Andersen J.H."/>
            <person name="Hansen E.H."/>
            <person name="Altermark B."/>
            <person name="Li C."/>
            <person name="Kuhnert E."/>
            <person name="Cox R.J."/>
            <person name="Crous P.W."/>
            <person name="Spatafora J.W."/>
            <person name="Lail K."/>
            <person name="Amirebrahimi M."/>
            <person name="Lipzen A."/>
            <person name="Pangilinan J."/>
            <person name="Andreopoulos W."/>
            <person name="Hayes R.D."/>
            <person name="Ng V."/>
            <person name="Grigoriev I.V."/>
            <person name="Jackson S.A."/>
            <person name="Sutton T.D.S."/>
            <person name="Dobson A.D.W."/>
            <person name="Rama T."/>
        </authorList>
    </citation>
    <scope>NUCLEOTIDE SEQUENCE</scope>
    <source>
        <strain evidence="7">TS7</strain>
    </source>
</reference>
<dbReference type="AlphaFoldDB" id="A0A9P8CK49"/>
<feature type="compositionally biased region" description="Basic residues" evidence="4">
    <location>
        <begin position="119"/>
        <end position="135"/>
    </location>
</feature>
<evidence type="ECO:0000256" key="4">
    <source>
        <dbReference type="SAM" id="MobiDB-lite"/>
    </source>
</evidence>
<comment type="caution">
    <text evidence="7">The sequence shown here is derived from an EMBL/GenBank/DDBJ whole genome shotgun (WGS) entry which is preliminary data.</text>
</comment>
<dbReference type="GO" id="GO:0005730">
    <property type="term" value="C:nucleolus"/>
    <property type="evidence" value="ECO:0007669"/>
    <property type="project" value="TreeGrafter"/>
</dbReference>
<feature type="compositionally biased region" description="Basic and acidic residues" evidence="4">
    <location>
        <begin position="185"/>
        <end position="211"/>
    </location>
</feature>
<feature type="region of interest" description="Disordered" evidence="4">
    <location>
        <begin position="114"/>
        <end position="383"/>
    </location>
</feature>
<evidence type="ECO:0000256" key="2">
    <source>
        <dbReference type="ARBA" id="ARBA00005904"/>
    </source>
</evidence>
<dbReference type="InterPro" id="IPR029190">
    <property type="entry name" value="Rrp14/SURF6_C"/>
</dbReference>
<feature type="compositionally biased region" description="Acidic residues" evidence="4">
    <location>
        <begin position="212"/>
        <end position="224"/>
    </location>
</feature>
<organism evidence="7 8">
    <name type="scientific">Emericellopsis atlantica</name>
    <dbReference type="NCBI Taxonomy" id="2614577"/>
    <lineage>
        <taxon>Eukaryota</taxon>
        <taxon>Fungi</taxon>
        <taxon>Dikarya</taxon>
        <taxon>Ascomycota</taxon>
        <taxon>Pezizomycotina</taxon>
        <taxon>Sordariomycetes</taxon>
        <taxon>Hypocreomycetidae</taxon>
        <taxon>Hypocreales</taxon>
        <taxon>Bionectriaceae</taxon>
        <taxon>Emericellopsis</taxon>
    </lineage>
</organism>
<comment type="similarity">
    <text evidence="2">Belongs to the SURF6 family.</text>
</comment>
<feature type="compositionally biased region" description="Low complexity" evidence="4">
    <location>
        <begin position="358"/>
        <end position="370"/>
    </location>
</feature>
<feature type="domain" description="Ribosomal RNA-processing protein 14 N-terminal" evidence="6">
    <location>
        <begin position="88"/>
        <end position="139"/>
    </location>
</feature>
<keyword evidence="8" id="KW-1185">Reference proteome</keyword>
<feature type="compositionally biased region" description="Basic and acidic residues" evidence="4">
    <location>
        <begin position="565"/>
        <end position="603"/>
    </location>
</feature>
<evidence type="ECO:0000256" key="1">
    <source>
        <dbReference type="ARBA" id="ARBA00004123"/>
    </source>
</evidence>
<feature type="compositionally biased region" description="Basic residues" evidence="4">
    <location>
        <begin position="249"/>
        <end position="258"/>
    </location>
</feature>
<dbReference type="GO" id="GO:0042273">
    <property type="term" value="P:ribosomal large subunit biogenesis"/>
    <property type="evidence" value="ECO:0007669"/>
    <property type="project" value="TreeGrafter"/>
</dbReference>
<dbReference type="GO" id="GO:0042274">
    <property type="term" value="P:ribosomal small subunit biogenesis"/>
    <property type="evidence" value="ECO:0007669"/>
    <property type="project" value="TreeGrafter"/>
</dbReference>
<feature type="compositionally biased region" description="Basic and acidic residues" evidence="4">
    <location>
        <begin position="225"/>
        <end position="237"/>
    </location>
</feature>
<evidence type="ECO:0000259" key="6">
    <source>
        <dbReference type="Pfam" id="PF15459"/>
    </source>
</evidence>
<dbReference type="Proteomes" id="UP000887229">
    <property type="component" value="Unassembled WGS sequence"/>
</dbReference>
<name>A0A9P8CK49_9HYPO</name>
<sequence length="639" mass="69615">MPHINISDSLADAGSVHLQMQKNYCPRLDEAFIRTAPRLDLCLSVCCLTTTTTATSFPAASIAPCSLLVSTPCIESVTMGGEDATQDRLRAHASNFEGLLSLIPAKMYYGEEGTDQQWQRKKQSKAQAKANKRAKLNPDAELNKSAQEIMEERAKNKRKARDMEALEDDDDAEADDAFEVPDGVELEKPGEGLKKKKQEAEANKKQKREQEDAQGNDDWEDEEDKPAAEAKADDTSKLSKKQAKIAAKKEKKKEKKAKKQGESTDPTGADAGPSAPSLEKTPRADKKQQKAKPSEDQTILPADPSESEGEEAEEEEGDAASAAGEPAAVDFSGLVQADENDTAPSSSNSPVFEAAQAPSTSTSVSSTVPPSEKPKHIKLPTDTTAIRARLAAKIEALRAARKADGPDGKPIRTRQELIESRRAKEAARKAHKKELRTKARMEEQLKREEALASNSPSVMSPAVELDSADANFSFGRVAFGDGSQLSRDLSHVLSNGKKKGPSDPKTALLKVQSQKQRLAAMDAEKQKDIAEKEAWLTARRRAEGEKIRDDEGTLKKAVKRKETAKRKSEKAWKERQRGVEHAQRERQKKREDNIRQRKEDKMLGKAGKKKKGGAGGGGGGKKKGGRPGFEGSLGGGRKK</sequence>
<dbReference type="Pfam" id="PF15459">
    <property type="entry name" value="RRP14"/>
    <property type="match status" value="1"/>
</dbReference>
<feature type="domain" description="Ribosomal RNA-processing protein 14/surfeit locus protein 6 C-terminal" evidence="5">
    <location>
        <begin position="415"/>
        <end position="605"/>
    </location>
</feature>
<proteinExistence type="inferred from homology"/>
<gene>
    <name evidence="7" type="ORF">F5Z01DRAFT_667204</name>
</gene>
<dbReference type="InterPro" id="IPR029188">
    <property type="entry name" value="Rrp14_N"/>
</dbReference>
<keyword evidence="3" id="KW-0539">Nucleus</keyword>
<dbReference type="RefSeq" id="XP_046114108.1">
    <property type="nucleotide sequence ID" value="XM_046264273.1"/>
</dbReference>
<feature type="compositionally biased region" description="Basic and acidic residues" evidence="4">
    <location>
        <begin position="400"/>
        <end position="428"/>
    </location>
</feature>
<comment type="subcellular location">
    <subcellularLocation>
        <location evidence="1">Nucleus</location>
    </subcellularLocation>
</comment>
<feature type="region of interest" description="Disordered" evidence="4">
    <location>
        <begin position="400"/>
        <end position="459"/>
    </location>
</feature>
<dbReference type="PANTHER" id="PTHR14369">
    <property type="entry name" value="SURFEIT LOCUS PROTEIN 6"/>
    <property type="match status" value="1"/>
</dbReference>
<feature type="compositionally biased region" description="Basic and acidic residues" evidence="4">
    <location>
        <begin position="280"/>
        <end position="295"/>
    </location>
</feature>
<feature type="compositionally biased region" description="Acidic residues" evidence="4">
    <location>
        <begin position="305"/>
        <end position="318"/>
    </location>
</feature>
<evidence type="ECO:0000313" key="7">
    <source>
        <dbReference type="EMBL" id="KAG9250184.1"/>
    </source>
</evidence>
<dbReference type="GO" id="GO:0003723">
    <property type="term" value="F:RNA binding"/>
    <property type="evidence" value="ECO:0007669"/>
    <property type="project" value="TreeGrafter"/>
</dbReference>
<dbReference type="OrthoDB" id="444809at2759"/>
<protein>
    <submittedName>
        <fullName evidence="7">Surfeit locus protein 6-domain-containing protein</fullName>
    </submittedName>
</protein>
<accession>A0A9P8CK49</accession>
<feature type="compositionally biased region" description="Basic and acidic residues" evidence="4">
    <location>
        <begin position="436"/>
        <end position="450"/>
    </location>
</feature>